<dbReference type="Proteomes" id="UP000076420">
    <property type="component" value="Unassembled WGS sequence"/>
</dbReference>
<feature type="compositionally biased region" description="Low complexity" evidence="2">
    <location>
        <begin position="674"/>
        <end position="700"/>
    </location>
</feature>
<feature type="region of interest" description="Disordered" evidence="2">
    <location>
        <begin position="95"/>
        <end position="119"/>
    </location>
</feature>
<evidence type="ECO:0000256" key="1">
    <source>
        <dbReference type="SAM" id="Coils"/>
    </source>
</evidence>
<feature type="coiled-coil region" evidence="1">
    <location>
        <begin position="153"/>
        <end position="180"/>
    </location>
</feature>
<accession>A0A2C9JD68</accession>
<organism evidence="3 4">
    <name type="scientific">Biomphalaria glabrata</name>
    <name type="common">Bloodfluke planorb</name>
    <name type="synonym">Freshwater snail</name>
    <dbReference type="NCBI Taxonomy" id="6526"/>
    <lineage>
        <taxon>Eukaryota</taxon>
        <taxon>Metazoa</taxon>
        <taxon>Spiralia</taxon>
        <taxon>Lophotrochozoa</taxon>
        <taxon>Mollusca</taxon>
        <taxon>Gastropoda</taxon>
        <taxon>Heterobranchia</taxon>
        <taxon>Euthyneura</taxon>
        <taxon>Panpulmonata</taxon>
        <taxon>Hygrophila</taxon>
        <taxon>Lymnaeoidea</taxon>
        <taxon>Planorbidae</taxon>
        <taxon>Biomphalaria</taxon>
    </lineage>
</organism>
<dbReference type="VEuPathDB" id="VectorBase:BGLAX_050413"/>
<proteinExistence type="predicted"/>
<gene>
    <name evidence="3" type="primary">106054093</name>
</gene>
<dbReference type="KEGG" id="bgt:106054093"/>
<feature type="compositionally biased region" description="Low complexity" evidence="2">
    <location>
        <begin position="303"/>
        <end position="315"/>
    </location>
</feature>
<evidence type="ECO:0000313" key="4">
    <source>
        <dbReference type="Proteomes" id="UP000076420"/>
    </source>
</evidence>
<reference evidence="3" key="1">
    <citation type="submission" date="2020-05" db="UniProtKB">
        <authorList>
            <consortium name="EnsemblMetazoa"/>
        </authorList>
    </citation>
    <scope>IDENTIFICATION</scope>
    <source>
        <strain evidence="3">BB02</strain>
    </source>
</reference>
<dbReference type="EnsemblMetazoa" id="BGLB000891-RB">
    <property type="protein sequence ID" value="BGLB000891-PB"/>
    <property type="gene ID" value="BGLB000891"/>
</dbReference>
<dbReference type="SUPFAM" id="SSF101898">
    <property type="entry name" value="NHL repeat"/>
    <property type="match status" value="1"/>
</dbReference>
<dbReference type="VEuPathDB" id="VectorBase:BGLB000891"/>
<evidence type="ECO:0000256" key="2">
    <source>
        <dbReference type="SAM" id="MobiDB-lite"/>
    </source>
</evidence>
<feature type="region of interest" description="Disordered" evidence="2">
    <location>
        <begin position="674"/>
        <end position="722"/>
    </location>
</feature>
<keyword evidence="1" id="KW-0175">Coiled coil</keyword>
<feature type="compositionally biased region" description="Polar residues" evidence="2">
    <location>
        <begin position="348"/>
        <end position="397"/>
    </location>
</feature>
<feature type="region of interest" description="Disordered" evidence="2">
    <location>
        <begin position="294"/>
        <end position="420"/>
    </location>
</feature>
<dbReference type="OrthoDB" id="6103263at2759"/>
<feature type="compositionally biased region" description="Basic and acidic residues" evidence="2">
    <location>
        <begin position="99"/>
        <end position="119"/>
    </location>
</feature>
<name>A0A2C9JD68_BIOGL</name>
<evidence type="ECO:0000313" key="3">
    <source>
        <dbReference type="EnsemblMetazoa" id="BGLB000891-PB"/>
    </source>
</evidence>
<dbReference type="AlphaFoldDB" id="A0A2C9JD68"/>
<protein>
    <submittedName>
        <fullName evidence="3">Uncharacterized protein</fullName>
    </submittedName>
</protein>
<feature type="coiled-coil region" evidence="1">
    <location>
        <begin position="579"/>
        <end position="629"/>
    </location>
</feature>
<sequence>MSCESSDPLLHETVWLNQLQYEKAEADFQKLSLEDVRIDICDSKRDTFRYDISGLKEETIWFKQNFYENEEANYYMYLAGTSVVSSTLMPGTPVKRLHKQEEKKQPKKQRQDIDTKGEGVEKKLQMNIATLSKTVKTMRDRLGDFHKVQQRKAQAIRDTIERLTSTLEACQTQLQDEVAKASAQLNSFTSVLGEIDSLIDTTNTILDEESWESYKSHKLFCQTMAERVSNLNGEIAQCSDIIHCFQPDTPKSDINRIVGEIAKLSLLKKYSGLDKFISKKESIAKSIKDMLDPGTFRHDEASSSEGSLEGSGSISDNSESEPGAKSTIASKVKASKKLKENKVRNGKANRNNSSHSANKSLASYQSNRGKTELSFAQNVSATTSKKRNAQGTQNAAQKKQEPFKFKGVSPTSKNPFMHQPGLLGPRPNLMQQAPNHPTSFRFSNLNTLAQQQQRPSLQNFGAFRNPVSTGNQSVFGNLNFNFASQHCGTNSNILHNPPINFNSSRGQVSSVPNMGGSTRQSKMFQQNHTQNKNMKGTEQFGAQSKNAGFSYPFQRASIGSGLLQNAQGNLLNTFTGLPQGNMEQQLNEMSQKIQQMQLSASQNFQLQRLMQETERLKQMVAQKQHQQQDMFQHQFQGLINAFMQQQQQQLTQGPQSKMAKSVMFQNSQRQRLIQNRQHQLQQQKKYKQQQNKVQQVQLNNPLKKLKPDISKSSEPYRSGAVSGDYKSNITSCMRKKLPRPDSLITRLGTFDPQAPGDKHRAGISSMVVLDELGCIVLTDIINSCLKMYEVTRTHVPSSEYSHSFVTRLELPRPFYMNRLKEDILVISREGKKLSLVKVSKKRLEFLRDVITDVQYYGVTSIRDNLLACAAYTDNRIDLVKILDTSVHVSSLTERRRGPELVCSISLTGSILYLERESDIAVRLFCISQKSVEEFVVDLNSRASDVWNFTSIEDVIICSNKQSNELKLFSITGNFLSDLKFPAGLINHPFAMAFCRNGTLYIANDGDWDSEYGHFITTEINLFEFS</sequence>